<accession>A0AAV4CU11</accession>
<dbReference type="AlphaFoldDB" id="A0AAV4CU11"/>
<dbReference type="Proteomes" id="UP000735302">
    <property type="component" value="Unassembled WGS sequence"/>
</dbReference>
<organism evidence="1 2">
    <name type="scientific">Plakobranchus ocellatus</name>
    <dbReference type="NCBI Taxonomy" id="259542"/>
    <lineage>
        <taxon>Eukaryota</taxon>
        <taxon>Metazoa</taxon>
        <taxon>Spiralia</taxon>
        <taxon>Lophotrochozoa</taxon>
        <taxon>Mollusca</taxon>
        <taxon>Gastropoda</taxon>
        <taxon>Heterobranchia</taxon>
        <taxon>Euthyneura</taxon>
        <taxon>Panpulmonata</taxon>
        <taxon>Sacoglossa</taxon>
        <taxon>Placobranchoidea</taxon>
        <taxon>Plakobranchidae</taxon>
        <taxon>Plakobranchus</taxon>
    </lineage>
</organism>
<dbReference type="EMBL" id="BLXT01006999">
    <property type="protein sequence ID" value="GFO35411.1"/>
    <property type="molecule type" value="Genomic_DNA"/>
</dbReference>
<evidence type="ECO:0000313" key="2">
    <source>
        <dbReference type="Proteomes" id="UP000735302"/>
    </source>
</evidence>
<reference evidence="1 2" key="1">
    <citation type="journal article" date="2021" name="Elife">
        <title>Chloroplast acquisition without the gene transfer in kleptoplastic sea slugs, Plakobranchus ocellatus.</title>
        <authorList>
            <person name="Maeda T."/>
            <person name="Takahashi S."/>
            <person name="Yoshida T."/>
            <person name="Shimamura S."/>
            <person name="Takaki Y."/>
            <person name="Nagai Y."/>
            <person name="Toyoda A."/>
            <person name="Suzuki Y."/>
            <person name="Arimoto A."/>
            <person name="Ishii H."/>
            <person name="Satoh N."/>
            <person name="Nishiyama T."/>
            <person name="Hasebe M."/>
            <person name="Maruyama T."/>
            <person name="Minagawa J."/>
            <person name="Obokata J."/>
            <person name="Shigenobu S."/>
        </authorList>
    </citation>
    <scope>NUCLEOTIDE SEQUENCE [LARGE SCALE GENOMIC DNA]</scope>
</reference>
<evidence type="ECO:0000313" key="1">
    <source>
        <dbReference type="EMBL" id="GFO35411.1"/>
    </source>
</evidence>
<sequence length="108" mass="11761">MGTRKRRKRRVYVQSSTLKFRVKPSRACLVLLIRDLTSFKVIIDHMIAKESISVGNLSTSLVVDCVRAGVSKHLRNLGSTRPEGQGLVCYCRGLGPVLGPVLGPALAS</sequence>
<comment type="caution">
    <text evidence="1">The sequence shown here is derived from an EMBL/GenBank/DDBJ whole genome shotgun (WGS) entry which is preliminary data.</text>
</comment>
<name>A0AAV4CU11_9GAST</name>
<protein>
    <submittedName>
        <fullName evidence="1">Uncharacterized protein</fullName>
    </submittedName>
</protein>
<keyword evidence="2" id="KW-1185">Reference proteome</keyword>
<proteinExistence type="predicted"/>
<gene>
    <name evidence="1" type="ORF">PoB_006191600</name>
</gene>